<proteinExistence type="predicted"/>
<dbReference type="RefSeq" id="WP_192747114.1">
    <property type="nucleotide sequence ID" value="NZ_JADBEJ010000007.1"/>
</dbReference>
<gene>
    <name evidence="1" type="ORF">H4W30_007640</name>
</gene>
<protein>
    <recommendedName>
        <fullName evidence="3">Nuclear transport factor 2 family protein</fullName>
    </recommendedName>
</protein>
<evidence type="ECO:0000313" key="2">
    <source>
        <dbReference type="Proteomes" id="UP000656548"/>
    </source>
</evidence>
<reference evidence="1 2" key="1">
    <citation type="submission" date="2020-10" db="EMBL/GenBank/DDBJ databases">
        <title>Sequencing the genomes of 1000 actinobacteria strains.</title>
        <authorList>
            <person name="Klenk H.-P."/>
        </authorList>
    </citation>
    <scope>NUCLEOTIDE SEQUENCE [LARGE SCALE GENOMIC DNA]</scope>
    <source>
        <strain evidence="1 2">DSM 46661</strain>
    </source>
</reference>
<dbReference type="Proteomes" id="UP000656548">
    <property type="component" value="Unassembled WGS sequence"/>
</dbReference>
<organism evidence="1 2">
    <name type="scientific">Amycolatopsis roodepoortensis</name>
    <dbReference type="NCBI Taxonomy" id="700274"/>
    <lineage>
        <taxon>Bacteria</taxon>
        <taxon>Bacillati</taxon>
        <taxon>Actinomycetota</taxon>
        <taxon>Actinomycetes</taxon>
        <taxon>Pseudonocardiales</taxon>
        <taxon>Pseudonocardiaceae</taxon>
        <taxon>Amycolatopsis</taxon>
    </lineage>
</organism>
<evidence type="ECO:0000313" key="1">
    <source>
        <dbReference type="EMBL" id="MBE1580559.1"/>
    </source>
</evidence>
<keyword evidence="2" id="KW-1185">Reference proteome</keyword>
<comment type="caution">
    <text evidence="1">The sequence shown here is derived from an EMBL/GenBank/DDBJ whole genome shotgun (WGS) entry which is preliminary data.</text>
</comment>
<accession>A0ABR9LIQ5</accession>
<dbReference type="EMBL" id="JADBEJ010000007">
    <property type="protein sequence ID" value="MBE1580559.1"/>
    <property type="molecule type" value="Genomic_DNA"/>
</dbReference>
<sequence>MGVAALGGCEGATVAAPSSPSVMQPGSAVTSVVSSPVSTPSAADERVLAAARDWASRWCGWSWRDPHGVRESRAREVMTPDAGRALIGTDAEAWAREVVGTHETATCEPATVRLSAGPRTETRAHVAISAARTVRNDHGIATEMWREDRRVVLAYGPSGRWLVDVAVVGG</sequence>
<name>A0ABR9LIQ5_9PSEU</name>
<evidence type="ECO:0008006" key="3">
    <source>
        <dbReference type="Google" id="ProtNLM"/>
    </source>
</evidence>